<comment type="caution">
    <text evidence="3">The sequence shown here is derived from an EMBL/GenBank/DDBJ whole genome shotgun (WGS) entry which is preliminary data.</text>
</comment>
<evidence type="ECO:0000313" key="7">
    <source>
        <dbReference type="Proteomes" id="UP000676336"/>
    </source>
</evidence>
<feature type="non-terminal residue" evidence="3">
    <location>
        <position position="14"/>
    </location>
</feature>
<protein>
    <submittedName>
        <fullName evidence="3">Uncharacterized protein</fullName>
    </submittedName>
</protein>
<evidence type="ECO:0000313" key="5">
    <source>
        <dbReference type="EMBL" id="CAF5147900.1"/>
    </source>
</evidence>
<organism evidence="3 7">
    <name type="scientific">Rotaria magnacalcarata</name>
    <dbReference type="NCBI Taxonomy" id="392030"/>
    <lineage>
        <taxon>Eukaryota</taxon>
        <taxon>Metazoa</taxon>
        <taxon>Spiralia</taxon>
        <taxon>Gnathifera</taxon>
        <taxon>Rotifera</taxon>
        <taxon>Eurotatoria</taxon>
        <taxon>Bdelloidea</taxon>
        <taxon>Philodinida</taxon>
        <taxon>Philodinidae</taxon>
        <taxon>Rotaria</taxon>
    </lineage>
</organism>
<dbReference type="EMBL" id="CAJOBI010266121">
    <property type="protein sequence ID" value="CAF5130007.1"/>
    <property type="molecule type" value="Genomic_DNA"/>
</dbReference>
<dbReference type="Proteomes" id="UP000676336">
    <property type="component" value="Unassembled WGS sequence"/>
</dbReference>
<evidence type="ECO:0000313" key="3">
    <source>
        <dbReference type="EMBL" id="CAF5130007.1"/>
    </source>
</evidence>
<dbReference type="EMBL" id="CAJOBI010240606">
    <property type="protein sequence ID" value="CAF5084152.1"/>
    <property type="molecule type" value="Genomic_DNA"/>
</dbReference>
<evidence type="ECO:0000313" key="2">
    <source>
        <dbReference type="EMBL" id="CAF5128067.1"/>
    </source>
</evidence>
<evidence type="ECO:0000313" key="1">
    <source>
        <dbReference type="EMBL" id="CAF5084152.1"/>
    </source>
</evidence>
<name>A0A8S3FNJ1_9BILA</name>
<dbReference type="Proteomes" id="UP000681967">
    <property type="component" value="Unassembled WGS sequence"/>
</dbReference>
<dbReference type="EMBL" id="CAJOBJ010272354">
    <property type="protein sequence ID" value="CAF5132713.1"/>
    <property type="molecule type" value="Genomic_DNA"/>
</dbReference>
<gene>
    <name evidence="5" type="ORF">BYL167_LOCUS71624</name>
    <name evidence="2" type="ORF">GIL414_LOCUS63890</name>
    <name evidence="4" type="ORF">GIL414_LOCUS64095</name>
    <name evidence="1" type="ORF">SMN809_LOCUS60915</name>
    <name evidence="3" type="ORF">SMN809_LOCUS62919</name>
    <name evidence="6" type="ORF">SMN809_LOCUS78440</name>
</gene>
<dbReference type="EMBL" id="CAJOBJ010269322">
    <property type="protein sequence ID" value="CAF5128067.1"/>
    <property type="molecule type" value="Genomic_DNA"/>
</dbReference>
<dbReference type="EMBL" id="CAJOBI010339832">
    <property type="protein sequence ID" value="CAF5211289.1"/>
    <property type="molecule type" value="Genomic_DNA"/>
</dbReference>
<proteinExistence type="predicted"/>
<accession>A0A8S3FNJ1</accession>
<dbReference type="EMBL" id="CAJOBH010255907">
    <property type="protein sequence ID" value="CAF5147900.1"/>
    <property type="molecule type" value="Genomic_DNA"/>
</dbReference>
<reference evidence="3" key="1">
    <citation type="submission" date="2021-02" db="EMBL/GenBank/DDBJ databases">
        <authorList>
            <person name="Nowell W R."/>
        </authorList>
    </citation>
    <scope>NUCLEOTIDE SEQUENCE</scope>
</reference>
<evidence type="ECO:0000313" key="4">
    <source>
        <dbReference type="EMBL" id="CAF5132713.1"/>
    </source>
</evidence>
<evidence type="ECO:0000313" key="6">
    <source>
        <dbReference type="EMBL" id="CAF5211289.1"/>
    </source>
</evidence>
<sequence>MPSPLPTAPRPSCS</sequence>
<dbReference type="Proteomes" id="UP000681720">
    <property type="component" value="Unassembled WGS sequence"/>
</dbReference>